<feature type="region of interest" description="Disordered" evidence="1">
    <location>
        <begin position="109"/>
        <end position="238"/>
    </location>
</feature>
<accession>A0AAV0LAG4</accession>
<evidence type="ECO:0000313" key="2">
    <source>
        <dbReference type="EMBL" id="CAI0430620.1"/>
    </source>
</evidence>
<dbReference type="PANTHER" id="PTHR31286:SF99">
    <property type="entry name" value="DUF4283 DOMAIN-CONTAINING PROTEIN"/>
    <property type="match status" value="1"/>
</dbReference>
<comment type="caution">
    <text evidence="2">The sequence shown here is derived from an EMBL/GenBank/DDBJ whole genome shotgun (WGS) entry which is preliminary data.</text>
</comment>
<gene>
    <name evidence="2" type="ORF">LITE_LOCUS22691</name>
</gene>
<sequence>MIVWVQLPALKVHFYHREVLMTIGNLIGRTIKLDYHTLNRQRRKFARLAVEVDMSKPLVPRIFLDDHWQRVEYENLPEVCFECGKIGHNTGVCQRLRPADTTTNLVAAGGEGPAKQRTVAEEPSPGFGPWMLVSKRSRRNPRDPVKQGKQEGDLGYGGQISKNGKGGAKSKEGGAPLLAPVVTISTDNHRAQGQERKVNQAKKEGGASASLGKANGKGKEEGFNSSSLGKTNGKGKEVQHISTGLNQSLLGPGPSQEFNRKGEFRPAVETNQASTSGLPSSTSSPKAMWTDPGLTLPRASSPKELAATAEASTEVQTLVGLNGTKMQIFTVASADKMKGRSEVTSMSAGERTKHKKISKRQTKKGSPVKLHPSKALQVWTPVKDRKTKSRSRLATLTLQEISAWTEAAGKSEGTSGQGVPTMGAPGMANCSP</sequence>
<dbReference type="Proteomes" id="UP001154282">
    <property type="component" value="Unassembled WGS sequence"/>
</dbReference>
<keyword evidence="3" id="KW-1185">Reference proteome</keyword>
<evidence type="ECO:0000256" key="1">
    <source>
        <dbReference type="SAM" id="MobiDB-lite"/>
    </source>
</evidence>
<dbReference type="PANTHER" id="PTHR31286">
    <property type="entry name" value="GLYCINE-RICH CELL WALL STRUCTURAL PROTEIN 1.8-LIKE"/>
    <property type="match status" value="1"/>
</dbReference>
<organism evidence="2 3">
    <name type="scientific">Linum tenue</name>
    <dbReference type="NCBI Taxonomy" id="586396"/>
    <lineage>
        <taxon>Eukaryota</taxon>
        <taxon>Viridiplantae</taxon>
        <taxon>Streptophyta</taxon>
        <taxon>Embryophyta</taxon>
        <taxon>Tracheophyta</taxon>
        <taxon>Spermatophyta</taxon>
        <taxon>Magnoliopsida</taxon>
        <taxon>eudicotyledons</taxon>
        <taxon>Gunneridae</taxon>
        <taxon>Pentapetalae</taxon>
        <taxon>rosids</taxon>
        <taxon>fabids</taxon>
        <taxon>Malpighiales</taxon>
        <taxon>Linaceae</taxon>
        <taxon>Linum</taxon>
    </lineage>
</organism>
<feature type="compositionally biased region" description="Basic and acidic residues" evidence="1">
    <location>
        <begin position="187"/>
        <end position="205"/>
    </location>
</feature>
<feature type="compositionally biased region" description="Basic and acidic residues" evidence="1">
    <location>
        <begin position="140"/>
        <end position="152"/>
    </location>
</feature>
<dbReference type="EMBL" id="CAMGYJ010000006">
    <property type="protein sequence ID" value="CAI0430620.1"/>
    <property type="molecule type" value="Genomic_DNA"/>
</dbReference>
<feature type="region of interest" description="Disordered" evidence="1">
    <location>
        <begin position="340"/>
        <end position="371"/>
    </location>
</feature>
<evidence type="ECO:0008006" key="4">
    <source>
        <dbReference type="Google" id="ProtNLM"/>
    </source>
</evidence>
<evidence type="ECO:0000313" key="3">
    <source>
        <dbReference type="Proteomes" id="UP001154282"/>
    </source>
</evidence>
<dbReference type="AlphaFoldDB" id="A0AAV0LAG4"/>
<proteinExistence type="predicted"/>
<feature type="region of interest" description="Disordered" evidence="1">
    <location>
        <begin position="268"/>
        <end position="289"/>
    </location>
</feature>
<feature type="compositionally biased region" description="Basic residues" evidence="1">
    <location>
        <begin position="352"/>
        <end position="363"/>
    </location>
</feature>
<dbReference type="InterPro" id="IPR040256">
    <property type="entry name" value="At4g02000-like"/>
</dbReference>
<protein>
    <recommendedName>
        <fullName evidence="4">CCHC-type domain-containing protein</fullName>
    </recommendedName>
</protein>
<feature type="compositionally biased region" description="Low complexity" evidence="1">
    <location>
        <begin position="274"/>
        <end position="285"/>
    </location>
</feature>
<name>A0AAV0LAG4_9ROSI</name>
<feature type="region of interest" description="Disordered" evidence="1">
    <location>
        <begin position="407"/>
        <end position="432"/>
    </location>
</feature>
<reference evidence="2" key="1">
    <citation type="submission" date="2022-08" db="EMBL/GenBank/DDBJ databases">
        <authorList>
            <person name="Gutierrez-Valencia J."/>
        </authorList>
    </citation>
    <scope>NUCLEOTIDE SEQUENCE</scope>
</reference>